<dbReference type="EMBL" id="JAEHTE010000001">
    <property type="protein sequence ID" value="MBI6882675.1"/>
    <property type="molecule type" value="Genomic_DNA"/>
</dbReference>
<dbReference type="Proteomes" id="UP000637061">
    <property type="component" value="Unassembled WGS sequence"/>
</dbReference>
<dbReference type="AlphaFoldDB" id="A0A8I1EA69"/>
<comment type="caution">
    <text evidence="1">The sequence shown here is derived from an EMBL/GenBank/DDBJ whole genome shotgun (WGS) entry which is preliminary data.</text>
</comment>
<organism evidence="1 2">
    <name type="scientific">Pseudomonas putida</name>
    <name type="common">Arthrobacter siderocapsulatus</name>
    <dbReference type="NCBI Taxonomy" id="303"/>
    <lineage>
        <taxon>Bacteria</taxon>
        <taxon>Pseudomonadati</taxon>
        <taxon>Pseudomonadota</taxon>
        <taxon>Gammaproteobacteria</taxon>
        <taxon>Pseudomonadales</taxon>
        <taxon>Pseudomonadaceae</taxon>
        <taxon>Pseudomonas</taxon>
    </lineage>
</organism>
<proteinExistence type="predicted"/>
<evidence type="ECO:0000313" key="2">
    <source>
        <dbReference type="Proteomes" id="UP000637061"/>
    </source>
</evidence>
<reference evidence="1" key="1">
    <citation type="submission" date="2020-12" db="EMBL/GenBank/DDBJ databases">
        <title>Enhanced detection system for hospital associated transmission using whole genome sequencing surveillance.</title>
        <authorList>
            <person name="Harrison L.H."/>
            <person name="Van Tyne D."/>
            <person name="Marsh J.W."/>
            <person name="Griffith M.P."/>
            <person name="Snyder D.J."/>
            <person name="Cooper V.S."/>
            <person name="Mustapha M."/>
        </authorList>
    </citation>
    <scope>NUCLEOTIDE SEQUENCE</scope>
    <source>
        <strain evidence="1">PSB00042</strain>
    </source>
</reference>
<sequence length="146" mass="16335">MRLGVKVNLTITDAGALRNEGYVMTDRSTTEDESIRLLFEHSYSSKAFKVLAVDIQGSGSERVVRIVADVRNKEDIVRDANDLIARDGLYQEPITSSLAAFQDLVVSKNHYDCRAQIGVSFDDGVPMNNTDIRRVLERSSESQLLR</sequence>
<name>A0A8I1EA69_PSEPU</name>
<protein>
    <submittedName>
        <fullName evidence="1">Uncharacterized protein</fullName>
    </submittedName>
</protein>
<gene>
    <name evidence="1" type="ORF">JEU22_02010</name>
</gene>
<evidence type="ECO:0000313" key="1">
    <source>
        <dbReference type="EMBL" id="MBI6882675.1"/>
    </source>
</evidence>
<dbReference type="RefSeq" id="WP_198746285.1">
    <property type="nucleotide sequence ID" value="NZ_JAEHTE010000001.1"/>
</dbReference>
<accession>A0A8I1EA69</accession>